<keyword evidence="3" id="KW-1185">Reference proteome</keyword>
<dbReference type="EMBL" id="CP070496">
    <property type="protein sequence ID" value="QSB04647.1"/>
    <property type="molecule type" value="Genomic_DNA"/>
</dbReference>
<dbReference type="RefSeq" id="WP_213170643.1">
    <property type="nucleotide sequence ID" value="NZ_CP070496.1"/>
</dbReference>
<accession>A0A895XI65</accession>
<name>A0A895XI65_9ACTN</name>
<feature type="chain" id="PRO_5039424285" evidence="1">
    <location>
        <begin position="21"/>
        <end position="179"/>
    </location>
</feature>
<evidence type="ECO:0000256" key="1">
    <source>
        <dbReference type="SAM" id="SignalP"/>
    </source>
</evidence>
<proteinExistence type="predicted"/>
<dbReference type="KEGG" id="nav:JQS30_12815"/>
<sequence>MTRRMRIFIVPLLAVAALVAGCTTEVRDKHDTADELALKSRDLLEDFNANGVGQLEFSAFVDNPCHDEELELYQLIMQYSLEVEPDEARAVLRRMHRVWVEILGYSELESAGVVRGTSGLMFTHVAHDGFRYRATMQPDRRSITVSVASGCFENRDDNPWVDPVEVVPTTPPAAPDAEG</sequence>
<organism evidence="2 3">
    <name type="scientific">Natronoglycomyces albus</name>
    <dbReference type="NCBI Taxonomy" id="2811108"/>
    <lineage>
        <taxon>Bacteria</taxon>
        <taxon>Bacillati</taxon>
        <taxon>Actinomycetota</taxon>
        <taxon>Actinomycetes</taxon>
        <taxon>Glycomycetales</taxon>
        <taxon>Glycomycetaceae</taxon>
        <taxon>Natronoglycomyces</taxon>
    </lineage>
</organism>
<dbReference type="Proteomes" id="UP000662939">
    <property type="component" value="Chromosome"/>
</dbReference>
<evidence type="ECO:0000313" key="2">
    <source>
        <dbReference type="EMBL" id="QSB04647.1"/>
    </source>
</evidence>
<keyword evidence="1" id="KW-0732">Signal</keyword>
<dbReference type="AlphaFoldDB" id="A0A895XI65"/>
<dbReference type="PROSITE" id="PS51257">
    <property type="entry name" value="PROKAR_LIPOPROTEIN"/>
    <property type="match status" value="1"/>
</dbReference>
<protein>
    <submittedName>
        <fullName evidence="2">Uncharacterized protein</fullName>
    </submittedName>
</protein>
<evidence type="ECO:0000313" key="3">
    <source>
        <dbReference type="Proteomes" id="UP000662939"/>
    </source>
</evidence>
<reference evidence="2" key="1">
    <citation type="submission" date="2021-02" db="EMBL/GenBank/DDBJ databases">
        <title>Natronoglycomyces albus gen. nov., sp. nov, a haloalkaliphilic actinobacterium from a soda solonchak soil.</title>
        <authorList>
            <person name="Sorokin D.Y."/>
            <person name="Khijniak T.V."/>
            <person name="Zakharycheva A.P."/>
            <person name="Boueva O.V."/>
            <person name="Ariskina E.V."/>
            <person name="Hahnke R.L."/>
            <person name="Bunk B."/>
            <person name="Sproer C."/>
            <person name="Schumann P."/>
            <person name="Evtushenko L.I."/>
            <person name="Kublanov I.V."/>
        </authorList>
    </citation>
    <scope>NUCLEOTIDE SEQUENCE</scope>
    <source>
        <strain evidence="2">DSM 106290</strain>
    </source>
</reference>
<feature type="signal peptide" evidence="1">
    <location>
        <begin position="1"/>
        <end position="20"/>
    </location>
</feature>
<gene>
    <name evidence="2" type="ORF">JQS30_12815</name>
</gene>